<feature type="domain" description="TonB-dependent receptor plug" evidence="9">
    <location>
        <begin position="256"/>
        <end position="373"/>
    </location>
</feature>
<dbReference type="SUPFAM" id="SSF49464">
    <property type="entry name" value="Carboxypeptidase regulatory domain-like"/>
    <property type="match status" value="1"/>
</dbReference>
<dbReference type="EMBL" id="SGXA01000001">
    <property type="protein sequence ID" value="RZS76087.1"/>
    <property type="molecule type" value="Genomic_DNA"/>
</dbReference>
<dbReference type="InterPro" id="IPR037066">
    <property type="entry name" value="Plug_dom_sf"/>
</dbReference>
<keyword evidence="4 7" id="KW-0812">Transmembrane</keyword>
<dbReference type="Gene3D" id="2.60.40.1120">
    <property type="entry name" value="Carboxypeptidase-like, regulatory domain"/>
    <property type="match status" value="1"/>
</dbReference>
<evidence type="ECO:0000256" key="8">
    <source>
        <dbReference type="SAM" id="Coils"/>
    </source>
</evidence>
<keyword evidence="3 7" id="KW-1134">Transmembrane beta strand</keyword>
<dbReference type="InterPro" id="IPR008969">
    <property type="entry name" value="CarboxyPept-like_regulatory"/>
</dbReference>
<dbReference type="Pfam" id="PF07715">
    <property type="entry name" value="Plug"/>
    <property type="match status" value="1"/>
</dbReference>
<dbReference type="GO" id="GO:0009279">
    <property type="term" value="C:cell outer membrane"/>
    <property type="evidence" value="ECO:0007669"/>
    <property type="project" value="UniProtKB-SubCell"/>
</dbReference>
<dbReference type="AlphaFoldDB" id="A0A4V2F254"/>
<evidence type="ECO:0000256" key="4">
    <source>
        <dbReference type="ARBA" id="ARBA00022692"/>
    </source>
</evidence>
<evidence type="ECO:0000256" key="6">
    <source>
        <dbReference type="ARBA" id="ARBA00023237"/>
    </source>
</evidence>
<dbReference type="NCBIfam" id="TIGR04057">
    <property type="entry name" value="SusC_RagA_signa"/>
    <property type="match status" value="1"/>
</dbReference>
<feature type="coiled-coil region" evidence="8">
    <location>
        <begin position="440"/>
        <end position="467"/>
    </location>
</feature>
<reference evidence="10 11" key="1">
    <citation type="submission" date="2019-02" db="EMBL/GenBank/DDBJ databases">
        <title>Genomic Encyclopedia of Type Strains, Phase IV (KMG-IV): sequencing the most valuable type-strain genomes for metagenomic binning, comparative biology and taxonomic classification.</title>
        <authorList>
            <person name="Goeker M."/>
        </authorList>
    </citation>
    <scope>NUCLEOTIDE SEQUENCE [LARGE SCALE GENOMIC DNA]</scope>
    <source>
        <strain evidence="10 11">DSM 18116</strain>
    </source>
</reference>
<organism evidence="10 11">
    <name type="scientific">Pseudobacter ginsenosidimutans</name>
    <dbReference type="NCBI Taxonomy" id="661488"/>
    <lineage>
        <taxon>Bacteria</taxon>
        <taxon>Pseudomonadati</taxon>
        <taxon>Bacteroidota</taxon>
        <taxon>Chitinophagia</taxon>
        <taxon>Chitinophagales</taxon>
        <taxon>Chitinophagaceae</taxon>
        <taxon>Pseudobacter</taxon>
    </lineage>
</organism>
<evidence type="ECO:0000313" key="11">
    <source>
        <dbReference type="Proteomes" id="UP000293874"/>
    </source>
</evidence>
<evidence type="ECO:0000313" key="10">
    <source>
        <dbReference type="EMBL" id="RZS76087.1"/>
    </source>
</evidence>
<comment type="subcellular location">
    <subcellularLocation>
        <location evidence="1 7">Cell outer membrane</location>
        <topology evidence="1 7">Multi-pass membrane protein</topology>
    </subcellularLocation>
</comment>
<accession>A0A4V2F254</accession>
<dbReference type="Gene3D" id="2.170.130.10">
    <property type="entry name" value="TonB-dependent receptor, plug domain"/>
    <property type="match status" value="1"/>
</dbReference>
<sequence>MQLNVAKSRVTAGWLCNPTALHQTAETPVGVGLSGSHRFNLHQTLRVMRLTAFMLLSFCLHVSATSNSQTVTYSGKEVSLEKVFAAIEKQTGYFVVWKTNMLQQTKPITIDAENLPLQQFLQEALRDQPLDFTIENQTIFIRMMAVRAVPSIPRLYVTPQSAPPTGGRITDDRGRPLSGVNVLVRGTTRGATTDADGNFKLAANAGDILVISFIGYQTRQVTVPASLVVNVSLVKTAMELTDVVVSGFQDRKRAVTVGSISSATAKDLENAGITTFEKALSGKLSGVYVRSQSGRPGEVGNIIIRGINTLTGNAEPLYVLDGMPLQTGEVSGGMNSLITNGIGNIPPENIESITILKDATAASIYGARAANGVIVITTKNGKVGNDYVNYSGKYGITLRPENKFNFMNSAEKIAFERSIVEDFRPNYEKGGRVIQLTNLADKGVITYEEAERRIAELEKTNTNWIDQLYRVAQSQSHNISFSGGNNKTTYFASFNYQDAQGSLIQNRFQTGGLNMKLSRFVTPDLLFRVNVYATIKKNMEGQAGTDPFKYAVFANPYEKPYNEDGSYASDMTYREIPYTVGTSSSLYYSNFNMIRELKENKLSNTYGNIRGQFSLEYTFLRNFKYTGNIAASYTSVQDKDESFAGTYRSWVRNWLNSASTGSLGVLPEHNRGFLQESSGRTMDYTVRNTIEYNNTFAGKHFVQGFFASEFGAVKNDQFRHFNPIYLQEYAIAGYPSWDLVADTRFMNLRLEALGGTGTRENRTASFIGSAAYAYDNRYVVNGNVRYDGVDIIGSDNQFSPLWSAGVKWNAHNEKFLKDHEDVLSRLVVSLGYGYRGSINRSVLPFHTYTLSTNVYANTSVSDLFNYGNPVIKWEQKKETNLGLELSFFKGRFNTEFRYFNEEVSDLLDQTKTPPSVGRQSAFVNVGNLTNKGYELSFRMEVVKSKDWLWEIGGNYTKVNNNLTNVFQKQVPDISDSSALDIQGYPVDSWFGYKFSHVDEQTGDLIVYAQKASTKVVNGNVQTTYEDALINLSRITDADLKAVYRPYYLGHYNADFYGGFNTRLTYKAFEFTASFVYAGGNMIESFRDRREGPSRGVDDISASRTNRLKENAYRWRQAGDITNIPAFRNSSSNYTRTLISTDIEKGDYIKCNEMSISWRAPKSIIGRTAMKTLKATLVAGNLFIISPYSGTDPESRLPFGYPNTRNFALSLTVGF</sequence>
<name>A0A4V2F254_9BACT</name>
<dbReference type="Pfam" id="PF13715">
    <property type="entry name" value="CarbopepD_reg_2"/>
    <property type="match status" value="1"/>
</dbReference>
<dbReference type="NCBIfam" id="TIGR04056">
    <property type="entry name" value="OMP_RagA_SusC"/>
    <property type="match status" value="1"/>
</dbReference>
<dbReference type="PROSITE" id="PS52016">
    <property type="entry name" value="TONB_DEPENDENT_REC_3"/>
    <property type="match status" value="1"/>
</dbReference>
<dbReference type="SUPFAM" id="SSF56935">
    <property type="entry name" value="Porins"/>
    <property type="match status" value="1"/>
</dbReference>
<keyword evidence="11" id="KW-1185">Reference proteome</keyword>
<dbReference type="Proteomes" id="UP000293874">
    <property type="component" value="Unassembled WGS sequence"/>
</dbReference>
<evidence type="ECO:0000256" key="7">
    <source>
        <dbReference type="PROSITE-ProRule" id="PRU01360"/>
    </source>
</evidence>
<dbReference type="InterPro" id="IPR023996">
    <property type="entry name" value="TonB-dep_OMP_SusC/RagA"/>
</dbReference>
<gene>
    <name evidence="10" type="ORF">EV199_1964</name>
</gene>
<evidence type="ECO:0000256" key="5">
    <source>
        <dbReference type="ARBA" id="ARBA00023136"/>
    </source>
</evidence>
<keyword evidence="5 7" id="KW-0472">Membrane</keyword>
<keyword evidence="2 7" id="KW-0813">Transport</keyword>
<comment type="caution">
    <text evidence="10">The sequence shown here is derived from an EMBL/GenBank/DDBJ whole genome shotgun (WGS) entry which is preliminary data.</text>
</comment>
<protein>
    <submittedName>
        <fullName evidence="10">TonB-linked SusC/RagA family outer membrane protein</fullName>
    </submittedName>
</protein>
<comment type="similarity">
    <text evidence="7">Belongs to the TonB-dependent receptor family.</text>
</comment>
<evidence type="ECO:0000256" key="2">
    <source>
        <dbReference type="ARBA" id="ARBA00022448"/>
    </source>
</evidence>
<keyword evidence="6 7" id="KW-0998">Cell outer membrane</keyword>
<dbReference type="InterPro" id="IPR023997">
    <property type="entry name" value="TonB-dep_OMP_SusC/RagA_CS"/>
</dbReference>
<dbReference type="Gene3D" id="2.40.170.20">
    <property type="entry name" value="TonB-dependent receptor, beta-barrel domain"/>
    <property type="match status" value="1"/>
</dbReference>
<evidence type="ECO:0000259" key="9">
    <source>
        <dbReference type="Pfam" id="PF07715"/>
    </source>
</evidence>
<keyword evidence="8" id="KW-0175">Coiled coil</keyword>
<evidence type="ECO:0000256" key="3">
    <source>
        <dbReference type="ARBA" id="ARBA00022452"/>
    </source>
</evidence>
<dbReference type="InterPro" id="IPR012910">
    <property type="entry name" value="Plug_dom"/>
</dbReference>
<evidence type="ECO:0000256" key="1">
    <source>
        <dbReference type="ARBA" id="ARBA00004571"/>
    </source>
</evidence>
<dbReference type="InterPro" id="IPR039426">
    <property type="entry name" value="TonB-dep_rcpt-like"/>
</dbReference>
<dbReference type="InterPro" id="IPR036942">
    <property type="entry name" value="Beta-barrel_TonB_sf"/>
</dbReference>
<proteinExistence type="inferred from homology"/>